<dbReference type="PRINTS" id="PR00080">
    <property type="entry name" value="SDRFAMILY"/>
</dbReference>
<dbReference type="CDD" id="cd05233">
    <property type="entry name" value="SDR_c"/>
    <property type="match status" value="1"/>
</dbReference>
<dbReference type="PANTHER" id="PTHR24321">
    <property type="entry name" value="DEHYDROGENASES, SHORT CHAIN"/>
    <property type="match status" value="1"/>
</dbReference>
<dbReference type="RefSeq" id="WP_166258405.1">
    <property type="nucleotide sequence ID" value="NZ_JAAMOW010000007.1"/>
</dbReference>
<dbReference type="FunFam" id="3.40.50.720:FF:000084">
    <property type="entry name" value="Short-chain dehydrogenase reductase"/>
    <property type="match status" value="1"/>
</dbReference>
<dbReference type="InterPro" id="IPR036291">
    <property type="entry name" value="NAD(P)-bd_dom_sf"/>
</dbReference>
<dbReference type="Gene3D" id="3.40.50.720">
    <property type="entry name" value="NAD(P)-binding Rossmann-like Domain"/>
    <property type="match status" value="1"/>
</dbReference>
<dbReference type="Pfam" id="PF13561">
    <property type="entry name" value="adh_short_C2"/>
    <property type="match status" value="1"/>
</dbReference>
<keyword evidence="2" id="KW-0560">Oxidoreductase</keyword>
<protein>
    <submittedName>
        <fullName evidence="3">SDR family oxidoreductase</fullName>
    </submittedName>
</protein>
<accession>A0A6M2BVB4</accession>
<evidence type="ECO:0000256" key="2">
    <source>
        <dbReference type="ARBA" id="ARBA00023002"/>
    </source>
</evidence>
<organism evidence="3 4">
    <name type="scientific">Solimonas terrae</name>
    <dbReference type="NCBI Taxonomy" id="1396819"/>
    <lineage>
        <taxon>Bacteria</taxon>
        <taxon>Pseudomonadati</taxon>
        <taxon>Pseudomonadota</taxon>
        <taxon>Gammaproteobacteria</taxon>
        <taxon>Nevskiales</taxon>
        <taxon>Nevskiaceae</taxon>
        <taxon>Solimonas</taxon>
    </lineage>
</organism>
<dbReference type="InterPro" id="IPR002347">
    <property type="entry name" value="SDR_fam"/>
</dbReference>
<comment type="caution">
    <text evidence="3">The sequence shown here is derived from an EMBL/GenBank/DDBJ whole genome shotgun (WGS) entry which is preliminary data.</text>
</comment>
<dbReference type="AlphaFoldDB" id="A0A6M2BVB4"/>
<dbReference type="GO" id="GO:0016491">
    <property type="term" value="F:oxidoreductase activity"/>
    <property type="evidence" value="ECO:0007669"/>
    <property type="project" value="UniProtKB-KW"/>
</dbReference>
<dbReference type="InterPro" id="IPR020904">
    <property type="entry name" value="Sc_DH/Rdtase_CS"/>
</dbReference>
<evidence type="ECO:0000313" key="3">
    <source>
        <dbReference type="EMBL" id="NGY05929.1"/>
    </source>
</evidence>
<dbReference type="PRINTS" id="PR00081">
    <property type="entry name" value="GDHRDH"/>
</dbReference>
<sequence>MVSTTLPEAKHPARRVAIISGGLGGIGVATAKRLACEGATLIIVDLPTAANHDNFEFVASTCLEFGASRVEHFYCDISDEQQVCAIFSSTMEKFGRIDVVVNNAGLMIHKPLVELTAFDWKTVLDINLLAPANFVRESFRVMKAGSAIINVSSVHAISTTELMAPYAAAKAALLSLTRSAAIEGKPLGIRVNGVLPGAIDTPMLWSNPNIASGAERVDPEYIGAPEDIAEAIAFLASPQASFITGTALTVDGGRLCSL</sequence>
<dbReference type="PANTHER" id="PTHR24321:SF8">
    <property type="entry name" value="ESTRADIOL 17-BETA-DEHYDROGENASE 8-RELATED"/>
    <property type="match status" value="1"/>
</dbReference>
<evidence type="ECO:0000313" key="4">
    <source>
        <dbReference type="Proteomes" id="UP000472676"/>
    </source>
</evidence>
<keyword evidence="4" id="KW-1185">Reference proteome</keyword>
<evidence type="ECO:0000256" key="1">
    <source>
        <dbReference type="ARBA" id="ARBA00006484"/>
    </source>
</evidence>
<name>A0A6M2BVB4_9GAMM</name>
<proteinExistence type="inferred from homology"/>
<comment type="similarity">
    <text evidence="1">Belongs to the short-chain dehydrogenases/reductases (SDR) family.</text>
</comment>
<dbReference type="Proteomes" id="UP000472676">
    <property type="component" value="Unassembled WGS sequence"/>
</dbReference>
<gene>
    <name evidence="3" type="ORF">G7Y85_14235</name>
</gene>
<dbReference type="SUPFAM" id="SSF51735">
    <property type="entry name" value="NAD(P)-binding Rossmann-fold domains"/>
    <property type="match status" value="1"/>
</dbReference>
<dbReference type="EMBL" id="JAAMOW010000007">
    <property type="protein sequence ID" value="NGY05929.1"/>
    <property type="molecule type" value="Genomic_DNA"/>
</dbReference>
<dbReference type="PROSITE" id="PS00061">
    <property type="entry name" value="ADH_SHORT"/>
    <property type="match status" value="1"/>
</dbReference>
<reference evidence="3 4" key="1">
    <citation type="journal article" date="2014" name="Int. J. Syst. Evol. Microbiol.">
        <title>Solimonas terrae sp. nov., isolated from soil.</title>
        <authorList>
            <person name="Kim S.J."/>
            <person name="Moon J.Y."/>
            <person name="Weon H.Y."/>
            <person name="Ahn J.H."/>
            <person name="Chen W.M."/>
            <person name="Kwon S.W."/>
        </authorList>
    </citation>
    <scope>NUCLEOTIDE SEQUENCE [LARGE SCALE GENOMIC DNA]</scope>
    <source>
        <strain evidence="3 4">KIS83-12</strain>
    </source>
</reference>